<keyword evidence="5" id="KW-0032">Aminotransferase</keyword>
<dbReference type="InterPro" id="IPR015422">
    <property type="entry name" value="PyrdxlP-dep_Trfase_small"/>
</dbReference>
<dbReference type="EMBL" id="NJGV01000006">
    <property type="protein sequence ID" value="OWY35321.1"/>
    <property type="molecule type" value="Genomic_DNA"/>
</dbReference>
<dbReference type="InterPro" id="IPR005814">
    <property type="entry name" value="Aminotrans_3"/>
</dbReference>
<proteinExistence type="inferred from homology"/>
<organism evidence="5 6">
    <name type="scientific">Herbaspirillum aquaticum</name>
    <dbReference type="NCBI Taxonomy" id="568783"/>
    <lineage>
        <taxon>Bacteria</taxon>
        <taxon>Pseudomonadati</taxon>
        <taxon>Pseudomonadota</taxon>
        <taxon>Betaproteobacteria</taxon>
        <taxon>Burkholderiales</taxon>
        <taxon>Oxalobacteraceae</taxon>
        <taxon>Herbaspirillum</taxon>
    </lineage>
</organism>
<dbReference type="Pfam" id="PF00202">
    <property type="entry name" value="Aminotran_3"/>
    <property type="match status" value="1"/>
</dbReference>
<evidence type="ECO:0000256" key="4">
    <source>
        <dbReference type="RuleBase" id="RU003560"/>
    </source>
</evidence>
<dbReference type="PIRSF" id="PIRSF000521">
    <property type="entry name" value="Transaminase_4ab_Lys_Orn"/>
    <property type="match status" value="1"/>
</dbReference>
<sequence length="442" mass="47543">MTDSDGMLALNSFSPQSVNTTAPATRALIERRRNTFGDGVPLFYRDPVHFVSASGVWLRDRDGLEYLDAYNNVPSVGHCHPHVVEAVSKQAATLNTHTRYLSDVVTSYAERLLGTFPRGLSKVLFTSSGTESVDLAMRLARLYTGGSGFIVTRFAYHGHSTAVAEITPAFGPGVPIGINVRLVDAPDGYRQDAPVGIKFAQDVAAAIADMERHGIKFAGLILDTVCSSDGLFVDPPGFLQDVVATVKRAGGVFVADEVQPGFGRTGEGMWGFERHRILPDIVVMGKPMGNGMPIAATVTTADIMQAFTDRSGYFNTFGGNTVCCAAASAVLDVIESEGLISNAKETGAHLKRGLEQLKAQHQSIGDIRAIGLYAAVEFVQPGTKNGDTEMALDVVNELRRRRVLISTCGPQGNILKIRPPLQFSSENCDTLVTAIDEILRIR</sequence>
<dbReference type="Proteomes" id="UP000214747">
    <property type="component" value="Unassembled WGS sequence"/>
</dbReference>
<dbReference type="PANTHER" id="PTHR45688:SF13">
    <property type="entry name" value="ALANINE--GLYOXYLATE AMINOTRANSFERASE 2-LIKE"/>
    <property type="match status" value="1"/>
</dbReference>
<dbReference type="GO" id="GO:0030170">
    <property type="term" value="F:pyridoxal phosphate binding"/>
    <property type="evidence" value="ECO:0007669"/>
    <property type="project" value="InterPro"/>
</dbReference>
<name>A0A225SVZ8_9BURK</name>
<dbReference type="PANTHER" id="PTHR45688">
    <property type="match status" value="1"/>
</dbReference>
<dbReference type="SUPFAM" id="SSF53383">
    <property type="entry name" value="PLP-dependent transferases"/>
    <property type="match status" value="1"/>
</dbReference>
<accession>A0A225SVZ8</accession>
<dbReference type="CDD" id="cd00610">
    <property type="entry name" value="OAT_like"/>
    <property type="match status" value="1"/>
</dbReference>
<dbReference type="InterPro" id="IPR015421">
    <property type="entry name" value="PyrdxlP-dep_Trfase_major"/>
</dbReference>
<dbReference type="RefSeq" id="WP_088754736.1">
    <property type="nucleotide sequence ID" value="NZ_NJGV01000006.1"/>
</dbReference>
<evidence type="ECO:0000256" key="1">
    <source>
        <dbReference type="ARBA" id="ARBA00001933"/>
    </source>
</evidence>
<reference evidence="5 6" key="1">
    <citation type="journal article" date="2010" name="Int. J. Syst. Evol. Microbiol.">
        <title>Reclassification of Herbaspirillum putei as a later heterotypic synonym of Herbaspirillum huttiense, with the description of H. huttiense subsp. huttiense subsp. nov. and H. huttiense subsp. putei subsp. nov., comb. nov., and description of Herbaspirillum aquaticum sp. nov.</title>
        <authorList>
            <person name="Dobritsa A.P."/>
            <person name="Reddy M.C."/>
            <person name="Samadpour M."/>
        </authorList>
    </citation>
    <scope>NUCLEOTIDE SEQUENCE [LARGE SCALE GENOMIC DNA]</scope>
    <source>
        <strain evidence="5 6">IEH 4430</strain>
    </source>
</reference>
<dbReference type="InterPro" id="IPR015424">
    <property type="entry name" value="PyrdxlP-dep_Trfase"/>
</dbReference>
<keyword evidence="6" id="KW-1185">Reference proteome</keyword>
<keyword evidence="3 4" id="KW-0663">Pyridoxal phosphate</keyword>
<dbReference type="InterPro" id="IPR049704">
    <property type="entry name" value="Aminotrans_3_PPA_site"/>
</dbReference>
<evidence type="ECO:0000256" key="2">
    <source>
        <dbReference type="ARBA" id="ARBA00008954"/>
    </source>
</evidence>
<dbReference type="Gene3D" id="3.90.1150.10">
    <property type="entry name" value="Aspartate Aminotransferase, domain 1"/>
    <property type="match status" value="1"/>
</dbReference>
<keyword evidence="5" id="KW-0808">Transferase</keyword>
<protein>
    <submittedName>
        <fullName evidence="5">Aspartate aminotransferase family protein</fullName>
    </submittedName>
</protein>
<comment type="similarity">
    <text evidence="2 4">Belongs to the class-III pyridoxal-phosphate-dependent aminotransferase family.</text>
</comment>
<evidence type="ECO:0000256" key="3">
    <source>
        <dbReference type="ARBA" id="ARBA00022898"/>
    </source>
</evidence>
<evidence type="ECO:0000313" key="6">
    <source>
        <dbReference type="Proteomes" id="UP000214747"/>
    </source>
</evidence>
<evidence type="ECO:0000313" key="5">
    <source>
        <dbReference type="EMBL" id="OWY35321.1"/>
    </source>
</evidence>
<dbReference type="PROSITE" id="PS00600">
    <property type="entry name" value="AA_TRANSFER_CLASS_3"/>
    <property type="match status" value="1"/>
</dbReference>
<comment type="cofactor">
    <cofactor evidence="1">
        <name>pyridoxal 5'-phosphate</name>
        <dbReference type="ChEBI" id="CHEBI:597326"/>
    </cofactor>
</comment>
<comment type="caution">
    <text evidence="5">The sequence shown here is derived from an EMBL/GenBank/DDBJ whole genome shotgun (WGS) entry which is preliminary data.</text>
</comment>
<dbReference type="GO" id="GO:0008483">
    <property type="term" value="F:transaminase activity"/>
    <property type="evidence" value="ECO:0007669"/>
    <property type="project" value="UniProtKB-KW"/>
</dbReference>
<dbReference type="Gene3D" id="3.40.640.10">
    <property type="entry name" value="Type I PLP-dependent aspartate aminotransferase-like (Major domain)"/>
    <property type="match status" value="1"/>
</dbReference>
<dbReference type="AlphaFoldDB" id="A0A225SVZ8"/>
<gene>
    <name evidence="5" type="ORF">CEJ45_08590</name>
</gene>